<gene>
    <name evidence="2" type="ORF">KUV31_05695</name>
</gene>
<evidence type="ECO:0000313" key="3">
    <source>
        <dbReference type="Proteomes" id="UP000824927"/>
    </source>
</evidence>
<dbReference type="RefSeq" id="WP_221553653.1">
    <property type="nucleotide sequence ID" value="NZ_JAHVJJ010000001.1"/>
</dbReference>
<name>A0A9Q3S0M1_9SPHN</name>
<comment type="caution">
    <text evidence="2">The sequence shown here is derived from an EMBL/GenBank/DDBJ whole genome shotgun (WGS) entry which is preliminary data.</text>
</comment>
<dbReference type="EMBL" id="JAHVKP010000001">
    <property type="protein sequence ID" value="MBY6217832.1"/>
    <property type="molecule type" value="Genomic_DNA"/>
</dbReference>
<evidence type="ECO:0000256" key="1">
    <source>
        <dbReference type="SAM" id="MobiDB-lite"/>
    </source>
</evidence>
<accession>A0A9Q3S0M1</accession>
<dbReference type="Proteomes" id="UP000824927">
    <property type="component" value="Unassembled WGS sequence"/>
</dbReference>
<reference evidence="2" key="1">
    <citation type="submission" date="2021-06" db="EMBL/GenBank/DDBJ databases">
        <title>50 bacteria genomes isolated from Dapeng, Shenzhen, China.</title>
        <authorList>
            <person name="Zheng W."/>
            <person name="Yu S."/>
            <person name="Huang Y."/>
        </authorList>
    </citation>
    <scope>NUCLEOTIDE SEQUENCE</scope>
    <source>
        <strain evidence="2">DP4N28-2</strain>
    </source>
</reference>
<dbReference type="AlphaFoldDB" id="A0A9Q3S0M1"/>
<feature type="region of interest" description="Disordered" evidence="1">
    <location>
        <begin position="89"/>
        <end position="108"/>
    </location>
</feature>
<sequence>MSDRRARMLEDKYLRDSARALVEADIQHIKADFAHKSLGERAMDRVTEGAMDLYEEAIDVAEDNKGALAALIAAIVVWFARNPLMSLFGLEPDEDDDEWDGRDEPAEH</sequence>
<organism evidence="2 3">
    <name type="scientific">Qipengyuania aquimaris</name>
    <dbReference type="NCBI Taxonomy" id="255984"/>
    <lineage>
        <taxon>Bacteria</taxon>
        <taxon>Pseudomonadati</taxon>
        <taxon>Pseudomonadota</taxon>
        <taxon>Alphaproteobacteria</taxon>
        <taxon>Sphingomonadales</taxon>
        <taxon>Erythrobacteraceae</taxon>
        <taxon>Qipengyuania</taxon>
    </lineage>
</organism>
<protein>
    <submittedName>
        <fullName evidence="2">Uncharacterized protein</fullName>
    </submittedName>
</protein>
<feature type="compositionally biased region" description="Acidic residues" evidence="1">
    <location>
        <begin position="91"/>
        <end position="101"/>
    </location>
</feature>
<evidence type="ECO:0000313" key="2">
    <source>
        <dbReference type="EMBL" id="MBY6217832.1"/>
    </source>
</evidence>
<proteinExistence type="predicted"/>